<name>A0A929B8P5_9PSEU</name>
<organism evidence="1 2">
    <name type="scientific">Saccharopolyspora montiporae</name>
    <dbReference type="NCBI Taxonomy" id="2781240"/>
    <lineage>
        <taxon>Bacteria</taxon>
        <taxon>Bacillati</taxon>
        <taxon>Actinomycetota</taxon>
        <taxon>Actinomycetes</taxon>
        <taxon>Pseudonocardiales</taxon>
        <taxon>Pseudonocardiaceae</taxon>
        <taxon>Saccharopolyspora</taxon>
    </lineage>
</organism>
<dbReference type="Proteomes" id="UP000598360">
    <property type="component" value="Unassembled WGS sequence"/>
</dbReference>
<gene>
    <name evidence="1" type="ORF">IQ251_12750</name>
</gene>
<accession>A0A929B8P5</accession>
<dbReference type="RefSeq" id="WP_193928745.1">
    <property type="nucleotide sequence ID" value="NZ_JADEYC010000019.1"/>
</dbReference>
<dbReference type="AlphaFoldDB" id="A0A929B8P5"/>
<dbReference type="EMBL" id="JADEYC010000019">
    <property type="protein sequence ID" value="MBE9375314.1"/>
    <property type="molecule type" value="Genomic_DNA"/>
</dbReference>
<proteinExistence type="predicted"/>
<reference evidence="1" key="1">
    <citation type="submission" date="2020-10" db="EMBL/GenBank/DDBJ databases">
        <title>Diversity and distribution of actinomycetes associated with coral in the coast of Hainan.</title>
        <authorList>
            <person name="Li F."/>
        </authorList>
    </citation>
    <scope>NUCLEOTIDE SEQUENCE</scope>
    <source>
        <strain evidence="1">HNM0983</strain>
    </source>
</reference>
<keyword evidence="2" id="KW-1185">Reference proteome</keyword>
<evidence type="ECO:0000313" key="2">
    <source>
        <dbReference type="Proteomes" id="UP000598360"/>
    </source>
</evidence>
<comment type="caution">
    <text evidence="1">The sequence shown here is derived from an EMBL/GenBank/DDBJ whole genome shotgun (WGS) entry which is preliminary data.</text>
</comment>
<evidence type="ECO:0000313" key="1">
    <source>
        <dbReference type="EMBL" id="MBE9375314.1"/>
    </source>
</evidence>
<protein>
    <submittedName>
        <fullName evidence="1">Uncharacterized protein</fullName>
    </submittedName>
</protein>
<sequence>MRTVFVVIVAFLMVLAMGLVMFTDVVDDGGKNLKSTVVHLVSRGLRPTGR</sequence>